<dbReference type="STRING" id="3469.A0A4Y7INZ4"/>
<protein>
    <submittedName>
        <fullName evidence="2">Uncharacterized protein</fullName>
    </submittedName>
</protein>
<accession>A0A4Y7INZ4</accession>
<sequence>MEWPANSNLLEIIVDKLNPSSSPEAQANTAETLGAMWISLLDSERATYSPLVHLIRSLLIGRLLVPCSKLGDLLKLLNVCSDSMVLPATYGLTKASSWEASYQGVKATAEEDFGNRMVKKLEAGKKGVEGSKKGSKEEEEASPPIKQNKIDITAVRLLWRDRPRQVVPAGEENGGGGGGGGGIGCGGGDSDR</sequence>
<evidence type="ECO:0000313" key="2">
    <source>
        <dbReference type="EMBL" id="RZC49432.1"/>
    </source>
</evidence>
<feature type="compositionally biased region" description="Basic and acidic residues" evidence="1">
    <location>
        <begin position="124"/>
        <end position="136"/>
    </location>
</feature>
<feature type="compositionally biased region" description="Gly residues" evidence="1">
    <location>
        <begin position="172"/>
        <end position="192"/>
    </location>
</feature>
<proteinExistence type="predicted"/>
<evidence type="ECO:0000256" key="1">
    <source>
        <dbReference type="SAM" id="MobiDB-lite"/>
    </source>
</evidence>
<organism evidence="2 3">
    <name type="scientific">Papaver somniferum</name>
    <name type="common">Opium poppy</name>
    <dbReference type="NCBI Taxonomy" id="3469"/>
    <lineage>
        <taxon>Eukaryota</taxon>
        <taxon>Viridiplantae</taxon>
        <taxon>Streptophyta</taxon>
        <taxon>Embryophyta</taxon>
        <taxon>Tracheophyta</taxon>
        <taxon>Spermatophyta</taxon>
        <taxon>Magnoliopsida</taxon>
        <taxon>Ranunculales</taxon>
        <taxon>Papaveraceae</taxon>
        <taxon>Papaveroideae</taxon>
        <taxon>Papaver</taxon>
    </lineage>
</organism>
<reference evidence="2 3" key="1">
    <citation type="journal article" date="2018" name="Science">
        <title>The opium poppy genome and morphinan production.</title>
        <authorList>
            <person name="Guo L."/>
            <person name="Winzer T."/>
            <person name="Yang X."/>
            <person name="Li Y."/>
            <person name="Ning Z."/>
            <person name="He Z."/>
            <person name="Teodor R."/>
            <person name="Lu Y."/>
            <person name="Bowser T.A."/>
            <person name="Graham I.A."/>
            <person name="Ye K."/>
        </authorList>
    </citation>
    <scope>NUCLEOTIDE SEQUENCE [LARGE SCALE GENOMIC DNA]</scope>
    <source>
        <strain evidence="3">cv. HN1</strain>
        <tissue evidence="2">Leaves</tissue>
    </source>
</reference>
<gene>
    <name evidence="2" type="ORF">C5167_017866</name>
</gene>
<evidence type="ECO:0000313" key="3">
    <source>
        <dbReference type="Proteomes" id="UP000316621"/>
    </source>
</evidence>
<dbReference type="Gramene" id="RZC49432">
    <property type="protein sequence ID" value="RZC49432"/>
    <property type="gene ID" value="C5167_017866"/>
</dbReference>
<dbReference type="EMBL" id="CM010716">
    <property type="protein sequence ID" value="RZC49432.1"/>
    <property type="molecule type" value="Genomic_DNA"/>
</dbReference>
<feature type="region of interest" description="Disordered" evidence="1">
    <location>
        <begin position="163"/>
        <end position="192"/>
    </location>
</feature>
<keyword evidence="3" id="KW-1185">Reference proteome</keyword>
<dbReference type="AlphaFoldDB" id="A0A4Y7INZ4"/>
<feature type="region of interest" description="Disordered" evidence="1">
    <location>
        <begin position="124"/>
        <end position="147"/>
    </location>
</feature>
<name>A0A4Y7INZ4_PAPSO</name>
<dbReference type="Proteomes" id="UP000316621">
    <property type="component" value="Chromosome 2"/>
</dbReference>